<sequence>MYISNRFRFLTEDLRFGRDVYNEADMELMTKVKVEWRFHMEKRSPKIIRILPLMNLEIMILLKSFRTVFLGEVV</sequence>
<comment type="caution">
    <text evidence="1">The sequence shown here is derived from an EMBL/GenBank/DDBJ whole genome shotgun (WGS) entry which is preliminary data.</text>
</comment>
<proteinExistence type="predicted"/>
<keyword evidence="2" id="KW-1185">Reference proteome</keyword>
<evidence type="ECO:0000313" key="2">
    <source>
        <dbReference type="Proteomes" id="UP001341840"/>
    </source>
</evidence>
<protein>
    <submittedName>
        <fullName evidence="1">Uncharacterized protein</fullName>
    </submittedName>
</protein>
<evidence type="ECO:0000313" key="1">
    <source>
        <dbReference type="EMBL" id="MED6119669.1"/>
    </source>
</evidence>
<accession>A0ABU6R6L9</accession>
<dbReference type="Proteomes" id="UP001341840">
    <property type="component" value="Unassembled WGS sequence"/>
</dbReference>
<name>A0ABU6R6L9_9FABA</name>
<organism evidence="1 2">
    <name type="scientific">Stylosanthes scabra</name>
    <dbReference type="NCBI Taxonomy" id="79078"/>
    <lineage>
        <taxon>Eukaryota</taxon>
        <taxon>Viridiplantae</taxon>
        <taxon>Streptophyta</taxon>
        <taxon>Embryophyta</taxon>
        <taxon>Tracheophyta</taxon>
        <taxon>Spermatophyta</taxon>
        <taxon>Magnoliopsida</taxon>
        <taxon>eudicotyledons</taxon>
        <taxon>Gunneridae</taxon>
        <taxon>Pentapetalae</taxon>
        <taxon>rosids</taxon>
        <taxon>fabids</taxon>
        <taxon>Fabales</taxon>
        <taxon>Fabaceae</taxon>
        <taxon>Papilionoideae</taxon>
        <taxon>50 kb inversion clade</taxon>
        <taxon>dalbergioids sensu lato</taxon>
        <taxon>Dalbergieae</taxon>
        <taxon>Pterocarpus clade</taxon>
        <taxon>Stylosanthes</taxon>
    </lineage>
</organism>
<reference evidence="1 2" key="1">
    <citation type="journal article" date="2023" name="Plants (Basel)">
        <title>Bridging the Gap: Combining Genomics and Transcriptomics Approaches to Understand Stylosanthes scabra, an Orphan Legume from the Brazilian Caatinga.</title>
        <authorList>
            <person name="Ferreira-Neto J.R.C."/>
            <person name="da Silva M.D."/>
            <person name="Binneck E."/>
            <person name="de Melo N.F."/>
            <person name="da Silva R.H."/>
            <person name="de Melo A.L.T.M."/>
            <person name="Pandolfi V."/>
            <person name="Bustamante F.O."/>
            <person name="Brasileiro-Vidal A.C."/>
            <person name="Benko-Iseppon A.M."/>
        </authorList>
    </citation>
    <scope>NUCLEOTIDE SEQUENCE [LARGE SCALE GENOMIC DNA]</scope>
    <source>
        <tissue evidence="1">Leaves</tissue>
    </source>
</reference>
<gene>
    <name evidence="1" type="ORF">PIB30_013545</name>
</gene>
<dbReference type="EMBL" id="JASCZI010030243">
    <property type="protein sequence ID" value="MED6119669.1"/>
    <property type="molecule type" value="Genomic_DNA"/>
</dbReference>